<dbReference type="EMBL" id="CAMXCT030003569">
    <property type="protein sequence ID" value="CAL4792454.1"/>
    <property type="molecule type" value="Genomic_DNA"/>
</dbReference>
<evidence type="ECO:0000256" key="1">
    <source>
        <dbReference type="SAM" id="MobiDB-lite"/>
    </source>
</evidence>
<name>A0A9P1G9X5_9DINO</name>
<protein>
    <submittedName>
        <fullName evidence="2">Uncharacterized protein</fullName>
    </submittedName>
</protein>
<accession>A0A9P1G9X5</accession>
<reference evidence="3 4" key="2">
    <citation type="submission" date="2024-05" db="EMBL/GenBank/DDBJ databases">
        <authorList>
            <person name="Chen Y."/>
            <person name="Shah S."/>
            <person name="Dougan E. K."/>
            <person name="Thang M."/>
            <person name="Chan C."/>
        </authorList>
    </citation>
    <scope>NUCLEOTIDE SEQUENCE [LARGE SCALE GENOMIC DNA]</scope>
</reference>
<keyword evidence="4" id="KW-1185">Reference proteome</keyword>
<reference evidence="2" key="1">
    <citation type="submission" date="2022-10" db="EMBL/GenBank/DDBJ databases">
        <authorList>
            <person name="Chen Y."/>
            <person name="Dougan E. K."/>
            <person name="Chan C."/>
            <person name="Rhodes N."/>
            <person name="Thang M."/>
        </authorList>
    </citation>
    <scope>NUCLEOTIDE SEQUENCE</scope>
</reference>
<dbReference type="Proteomes" id="UP001152797">
    <property type="component" value="Unassembled WGS sequence"/>
</dbReference>
<evidence type="ECO:0000313" key="3">
    <source>
        <dbReference type="EMBL" id="CAL4792454.1"/>
    </source>
</evidence>
<proteinExistence type="predicted"/>
<dbReference type="AlphaFoldDB" id="A0A9P1G9X5"/>
<dbReference type="EMBL" id="CAMXCT010003569">
    <property type="protein sequence ID" value="CAI4005142.1"/>
    <property type="molecule type" value="Genomic_DNA"/>
</dbReference>
<sequence length="168" mass="18814">MATPKDPKPVPSSSKADRPAVKRLPRPKKPVKDEAKDRPAPKKMPRNAKEEPPEASIFDVKSESGDSNISEMLEHENGSAPAPGVSLSPRTVAQDVHVDMISQTLQRPFQAPSHLFRCTGRRFVSKYPNIPLVYLSERTVVSGRIHEFWGRIVSSEYFPTTCPHKSRF</sequence>
<dbReference type="EMBL" id="CAMXCT020003569">
    <property type="protein sequence ID" value="CAL1158517.1"/>
    <property type="molecule type" value="Genomic_DNA"/>
</dbReference>
<organism evidence="2">
    <name type="scientific">Cladocopium goreaui</name>
    <dbReference type="NCBI Taxonomy" id="2562237"/>
    <lineage>
        <taxon>Eukaryota</taxon>
        <taxon>Sar</taxon>
        <taxon>Alveolata</taxon>
        <taxon>Dinophyceae</taxon>
        <taxon>Suessiales</taxon>
        <taxon>Symbiodiniaceae</taxon>
        <taxon>Cladocopium</taxon>
    </lineage>
</organism>
<evidence type="ECO:0000313" key="4">
    <source>
        <dbReference type="Proteomes" id="UP001152797"/>
    </source>
</evidence>
<feature type="region of interest" description="Disordered" evidence="1">
    <location>
        <begin position="1"/>
        <end position="87"/>
    </location>
</feature>
<comment type="caution">
    <text evidence="2">The sequence shown here is derived from an EMBL/GenBank/DDBJ whole genome shotgun (WGS) entry which is preliminary data.</text>
</comment>
<feature type="compositionally biased region" description="Basic and acidic residues" evidence="1">
    <location>
        <begin position="30"/>
        <end position="40"/>
    </location>
</feature>
<gene>
    <name evidence="2" type="ORF">C1SCF055_LOCUS30895</name>
</gene>
<evidence type="ECO:0000313" key="2">
    <source>
        <dbReference type="EMBL" id="CAI4005142.1"/>
    </source>
</evidence>